<dbReference type="PANTHER" id="PTHR47942">
    <property type="entry name" value="TETRATRICOPEPTIDE REPEAT (TPR)-LIKE SUPERFAMILY PROTEIN-RELATED"/>
    <property type="match status" value="1"/>
</dbReference>
<protein>
    <recommendedName>
        <fullName evidence="4">Pentatricopeptide repeat-containing protein</fullName>
    </recommendedName>
</protein>
<dbReference type="EMBL" id="MU128971">
    <property type="protein sequence ID" value="KAF9513512.1"/>
    <property type="molecule type" value="Genomic_DNA"/>
</dbReference>
<dbReference type="OrthoDB" id="5588846at2759"/>
<keyword evidence="3" id="KW-1185">Reference proteome</keyword>
<dbReference type="Gene3D" id="1.25.40.10">
    <property type="entry name" value="Tetratricopeptide repeat domain"/>
    <property type="match status" value="1"/>
</dbReference>
<dbReference type="PANTHER" id="PTHR47942:SF63">
    <property type="entry name" value="PENTATRICOPEPTIDE REPEAT-CONTAINING PROTEIN"/>
    <property type="match status" value="1"/>
</dbReference>
<reference evidence="2" key="1">
    <citation type="journal article" date="2020" name="Nat. Commun.">
        <title>Large-scale genome sequencing of mycorrhizal fungi provides insights into the early evolution of symbiotic traits.</title>
        <authorList>
            <person name="Miyauchi S."/>
            <person name="Kiss E."/>
            <person name="Kuo A."/>
            <person name="Drula E."/>
            <person name="Kohler A."/>
            <person name="Sanchez-Garcia M."/>
            <person name="Morin E."/>
            <person name="Andreopoulos B."/>
            <person name="Barry K.W."/>
            <person name="Bonito G."/>
            <person name="Buee M."/>
            <person name="Carver A."/>
            <person name="Chen C."/>
            <person name="Cichocki N."/>
            <person name="Clum A."/>
            <person name="Culley D."/>
            <person name="Crous P.W."/>
            <person name="Fauchery L."/>
            <person name="Girlanda M."/>
            <person name="Hayes R.D."/>
            <person name="Keri Z."/>
            <person name="LaButti K."/>
            <person name="Lipzen A."/>
            <person name="Lombard V."/>
            <person name="Magnuson J."/>
            <person name="Maillard F."/>
            <person name="Murat C."/>
            <person name="Nolan M."/>
            <person name="Ohm R.A."/>
            <person name="Pangilinan J."/>
            <person name="Pereira M.F."/>
            <person name="Perotto S."/>
            <person name="Peter M."/>
            <person name="Pfister S."/>
            <person name="Riley R."/>
            <person name="Sitrit Y."/>
            <person name="Stielow J.B."/>
            <person name="Szollosi G."/>
            <person name="Zifcakova L."/>
            <person name="Stursova M."/>
            <person name="Spatafora J.W."/>
            <person name="Tedersoo L."/>
            <person name="Vaario L.M."/>
            <person name="Yamada A."/>
            <person name="Yan M."/>
            <person name="Wang P."/>
            <person name="Xu J."/>
            <person name="Bruns T."/>
            <person name="Baldrian P."/>
            <person name="Vilgalys R."/>
            <person name="Dunand C."/>
            <person name="Henrissat B."/>
            <person name="Grigoriev I.V."/>
            <person name="Hibbett D."/>
            <person name="Nagy L.G."/>
            <person name="Martin F.M."/>
        </authorList>
    </citation>
    <scope>NUCLEOTIDE SEQUENCE</scope>
    <source>
        <strain evidence="2">UP504</strain>
    </source>
</reference>
<dbReference type="InterPro" id="IPR002885">
    <property type="entry name" value="PPR_rpt"/>
</dbReference>
<evidence type="ECO:0008006" key="4">
    <source>
        <dbReference type="Google" id="ProtNLM"/>
    </source>
</evidence>
<organism evidence="2 3">
    <name type="scientific">Hydnum rufescens UP504</name>
    <dbReference type="NCBI Taxonomy" id="1448309"/>
    <lineage>
        <taxon>Eukaryota</taxon>
        <taxon>Fungi</taxon>
        <taxon>Dikarya</taxon>
        <taxon>Basidiomycota</taxon>
        <taxon>Agaricomycotina</taxon>
        <taxon>Agaricomycetes</taxon>
        <taxon>Cantharellales</taxon>
        <taxon>Hydnaceae</taxon>
        <taxon>Hydnum</taxon>
    </lineage>
</organism>
<dbReference type="Pfam" id="PF01535">
    <property type="entry name" value="PPR"/>
    <property type="match status" value="1"/>
</dbReference>
<comment type="caution">
    <text evidence="2">The sequence shown here is derived from an EMBL/GenBank/DDBJ whole genome shotgun (WGS) entry which is preliminary data.</text>
</comment>
<dbReference type="InterPro" id="IPR051222">
    <property type="entry name" value="PPR/CCM1_RNA-binding"/>
</dbReference>
<dbReference type="InterPro" id="IPR011990">
    <property type="entry name" value="TPR-like_helical_dom_sf"/>
</dbReference>
<dbReference type="AlphaFoldDB" id="A0A9P6AXH7"/>
<gene>
    <name evidence="2" type="ORF">BS47DRAFT_1393228</name>
</gene>
<proteinExistence type="predicted"/>
<keyword evidence="1" id="KW-0677">Repeat</keyword>
<name>A0A9P6AXH7_9AGAM</name>
<evidence type="ECO:0000313" key="3">
    <source>
        <dbReference type="Proteomes" id="UP000886523"/>
    </source>
</evidence>
<evidence type="ECO:0000313" key="2">
    <source>
        <dbReference type="EMBL" id="KAF9513512.1"/>
    </source>
</evidence>
<evidence type="ECO:0000256" key="1">
    <source>
        <dbReference type="ARBA" id="ARBA00022737"/>
    </source>
</evidence>
<dbReference type="Proteomes" id="UP000886523">
    <property type="component" value="Unassembled WGS sequence"/>
</dbReference>
<accession>A0A9P6AXH7</accession>
<sequence length="660" mass="74951">MRITAHVLKGLRSGRVNAIFRDHAPTPLSVTVPNVMHVLARHRAGHLVPELQRDGHPHNVVELHYSDEMLEDFYKSLIKPEHADQSRNMKISHPEFFRVGSPVEFADMLIQGQPFESISTPTSRALHVEAYIRAGRLKEACDLIHTYEDRNLLPSMKTYSDLICRLLHRTYATPSTRALAWDMFSHMRYVAHPIPDAHLYSIMIRACADAPVPQAERALDLFTEMRIDNRIEPTRDAYNWTILACARASKDFTQDAFRLAQEMFDGFRAGDIQLRPDFNTFCALLENAKRTGDLKRARAILAELINAYKKGDESLRPNEELMAHVFQAYTSYRPPFNRDVVRRTHETNTDSVISGTGEISPTKVIHAYLDNTVDLPQSHAETVAEAAALYNRIRDDISPLTPTKPPPGPPNPGFSIFSHVTATPDLLNSYLSVYFAHASLASSRRTYDTIFSEAGQHDRRDAVPFARSVWEEWRKIEDSELARREQPAAPPNTSPRTVEKLWSSIIRVLTLAGRLDEALDLVKEFAVKYPPLDIRHPRPSQASTTAPAPPREYRTHLTGSRPLVRLTTNTYIADGTVPPHFIFRDIEILHHRLIVHNRLKDVGYLKWLQMSYQGALKKRREDAIGIVTRATNWRSSGVNDELRVAKMDDRALSAASVHTL</sequence>